<dbReference type="CDD" id="cd17574">
    <property type="entry name" value="REC_OmpR"/>
    <property type="match status" value="1"/>
</dbReference>
<dbReference type="SUPFAM" id="SSF52172">
    <property type="entry name" value="CheY-like"/>
    <property type="match status" value="1"/>
</dbReference>
<dbReference type="Pfam" id="PF00486">
    <property type="entry name" value="Trans_reg_C"/>
    <property type="match status" value="1"/>
</dbReference>
<dbReference type="Gene3D" id="6.10.250.690">
    <property type="match status" value="1"/>
</dbReference>
<evidence type="ECO:0000256" key="5">
    <source>
        <dbReference type="ARBA" id="ARBA00023163"/>
    </source>
</evidence>
<dbReference type="InterPro" id="IPR011006">
    <property type="entry name" value="CheY-like_superfamily"/>
</dbReference>
<dbReference type="PROSITE" id="PS51755">
    <property type="entry name" value="OMPR_PHOB"/>
    <property type="match status" value="1"/>
</dbReference>
<comment type="caution">
    <text evidence="10">The sequence shown here is derived from an EMBL/GenBank/DDBJ whole genome shotgun (WGS) entry which is preliminary data.</text>
</comment>
<dbReference type="InterPro" id="IPR039420">
    <property type="entry name" value="WalR-like"/>
</dbReference>
<dbReference type="GO" id="GO:0000976">
    <property type="term" value="F:transcription cis-regulatory region binding"/>
    <property type="evidence" value="ECO:0007669"/>
    <property type="project" value="TreeGrafter"/>
</dbReference>
<evidence type="ECO:0000256" key="4">
    <source>
        <dbReference type="ARBA" id="ARBA00023125"/>
    </source>
</evidence>
<dbReference type="PANTHER" id="PTHR48111:SF40">
    <property type="entry name" value="PHOSPHATE REGULON TRANSCRIPTIONAL REGULATORY PROTEIN PHOB"/>
    <property type="match status" value="1"/>
</dbReference>
<dbReference type="GO" id="GO:0006355">
    <property type="term" value="P:regulation of DNA-templated transcription"/>
    <property type="evidence" value="ECO:0007669"/>
    <property type="project" value="InterPro"/>
</dbReference>
<reference evidence="10" key="1">
    <citation type="submission" date="2020-07" db="EMBL/GenBank/DDBJ databases">
        <title>Huge and variable diversity of episymbiotic CPR bacteria and DPANN archaea in groundwater ecosystems.</title>
        <authorList>
            <person name="He C.Y."/>
            <person name="Keren R."/>
            <person name="Whittaker M."/>
            <person name="Farag I.F."/>
            <person name="Doudna J."/>
            <person name="Cate J.H.D."/>
            <person name="Banfield J.F."/>
        </authorList>
    </citation>
    <scope>NUCLEOTIDE SEQUENCE</scope>
    <source>
        <strain evidence="10">NC_groundwater_17_Pr7_B-0.1um_64_12</strain>
    </source>
</reference>
<evidence type="ECO:0000259" key="8">
    <source>
        <dbReference type="PROSITE" id="PS50110"/>
    </source>
</evidence>
<dbReference type="AlphaFoldDB" id="A0A931LUG8"/>
<feature type="modified residue" description="4-aspartylphosphate" evidence="6">
    <location>
        <position position="51"/>
    </location>
</feature>
<evidence type="ECO:0000256" key="6">
    <source>
        <dbReference type="PROSITE-ProRule" id="PRU00169"/>
    </source>
</evidence>
<dbReference type="CDD" id="cd00383">
    <property type="entry name" value="trans_reg_C"/>
    <property type="match status" value="1"/>
</dbReference>
<dbReference type="Gene3D" id="1.10.10.10">
    <property type="entry name" value="Winged helix-like DNA-binding domain superfamily/Winged helix DNA-binding domain"/>
    <property type="match status" value="1"/>
</dbReference>
<keyword evidence="2" id="KW-0902">Two-component regulatory system</keyword>
<evidence type="ECO:0000313" key="10">
    <source>
        <dbReference type="EMBL" id="MBI1756051.1"/>
    </source>
</evidence>
<dbReference type="InterPro" id="IPR001789">
    <property type="entry name" value="Sig_transdc_resp-reg_receiver"/>
</dbReference>
<feature type="domain" description="OmpR/PhoB-type" evidence="9">
    <location>
        <begin position="124"/>
        <end position="223"/>
    </location>
</feature>
<feature type="domain" description="Response regulatory" evidence="8">
    <location>
        <begin position="2"/>
        <end position="115"/>
    </location>
</feature>
<dbReference type="InterPro" id="IPR036388">
    <property type="entry name" value="WH-like_DNA-bd_sf"/>
</dbReference>
<dbReference type="GO" id="GO:0005829">
    <property type="term" value="C:cytosol"/>
    <property type="evidence" value="ECO:0007669"/>
    <property type="project" value="TreeGrafter"/>
</dbReference>
<proteinExistence type="predicted"/>
<dbReference type="Proteomes" id="UP000727962">
    <property type="component" value="Unassembled WGS sequence"/>
</dbReference>
<keyword evidence="5" id="KW-0804">Transcription</keyword>
<evidence type="ECO:0000313" key="11">
    <source>
        <dbReference type="Proteomes" id="UP000727962"/>
    </source>
</evidence>
<name>A0A931LUG8_FIMGI</name>
<evidence type="ECO:0000256" key="3">
    <source>
        <dbReference type="ARBA" id="ARBA00023015"/>
    </source>
</evidence>
<dbReference type="SMART" id="SM00862">
    <property type="entry name" value="Trans_reg_C"/>
    <property type="match status" value="1"/>
</dbReference>
<gene>
    <name evidence="10" type="ORF">HYR64_02975</name>
</gene>
<dbReference type="FunFam" id="1.10.10.10:FF:000018">
    <property type="entry name" value="DNA-binding response regulator ResD"/>
    <property type="match status" value="1"/>
</dbReference>
<dbReference type="InterPro" id="IPR001867">
    <property type="entry name" value="OmpR/PhoB-type_DNA-bd"/>
</dbReference>
<dbReference type="SMART" id="SM00448">
    <property type="entry name" value="REC"/>
    <property type="match status" value="1"/>
</dbReference>
<dbReference type="GO" id="GO:0032993">
    <property type="term" value="C:protein-DNA complex"/>
    <property type="evidence" value="ECO:0007669"/>
    <property type="project" value="TreeGrafter"/>
</dbReference>
<dbReference type="Pfam" id="PF00072">
    <property type="entry name" value="Response_reg"/>
    <property type="match status" value="1"/>
</dbReference>
<dbReference type="FunFam" id="3.40.50.2300:FF:000001">
    <property type="entry name" value="DNA-binding response regulator PhoB"/>
    <property type="match status" value="1"/>
</dbReference>
<dbReference type="PANTHER" id="PTHR48111">
    <property type="entry name" value="REGULATOR OF RPOS"/>
    <property type="match status" value="1"/>
</dbReference>
<protein>
    <submittedName>
        <fullName evidence="10">Response regulator transcription factor</fullName>
    </submittedName>
</protein>
<organism evidence="10 11">
    <name type="scientific">Fimbriimonas ginsengisoli</name>
    <dbReference type="NCBI Taxonomy" id="1005039"/>
    <lineage>
        <taxon>Bacteria</taxon>
        <taxon>Bacillati</taxon>
        <taxon>Armatimonadota</taxon>
        <taxon>Fimbriimonadia</taxon>
        <taxon>Fimbriimonadales</taxon>
        <taxon>Fimbriimonadaceae</taxon>
        <taxon>Fimbriimonas</taxon>
    </lineage>
</organism>
<sequence>MKLLIIDDEPTIVDAIEGKLRREGYSTFTAGTAEDGMRLFRKLRPDLVILDIMLPSRSGFDFCRAVRENNRTPIIMISARSEDKDRIQGLELGADDYVVKPFNLAELSARVRAVLRRAGADAPGEPIESGDLVIDPRSHQALHKGEPMDLSPKEFALLQFLALNPGQAFSRQALLDRVWGQDAYVSERTVDVHVHWLRSRIELDPAHPKRIVTVRGVGYRFVS</sequence>
<evidence type="ECO:0000256" key="2">
    <source>
        <dbReference type="ARBA" id="ARBA00023012"/>
    </source>
</evidence>
<keyword evidence="4 7" id="KW-0238">DNA-binding</keyword>
<dbReference type="GO" id="GO:0000156">
    <property type="term" value="F:phosphorelay response regulator activity"/>
    <property type="evidence" value="ECO:0007669"/>
    <property type="project" value="TreeGrafter"/>
</dbReference>
<dbReference type="Gene3D" id="3.40.50.2300">
    <property type="match status" value="1"/>
</dbReference>
<keyword evidence="1 6" id="KW-0597">Phosphoprotein</keyword>
<evidence type="ECO:0000256" key="7">
    <source>
        <dbReference type="PROSITE-ProRule" id="PRU01091"/>
    </source>
</evidence>
<feature type="DNA-binding region" description="OmpR/PhoB-type" evidence="7">
    <location>
        <begin position="124"/>
        <end position="223"/>
    </location>
</feature>
<evidence type="ECO:0000259" key="9">
    <source>
        <dbReference type="PROSITE" id="PS51755"/>
    </source>
</evidence>
<dbReference type="PROSITE" id="PS50110">
    <property type="entry name" value="RESPONSE_REGULATORY"/>
    <property type="match status" value="1"/>
</dbReference>
<evidence type="ECO:0000256" key="1">
    <source>
        <dbReference type="ARBA" id="ARBA00022553"/>
    </source>
</evidence>
<keyword evidence="3" id="KW-0805">Transcription regulation</keyword>
<dbReference type="EMBL" id="JACOSL010000021">
    <property type="protein sequence ID" value="MBI1756051.1"/>
    <property type="molecule type" value="Genomic_DNA"/>
</dbReference>
<accession>A0A931LUG8</accession>